<evidence type="ECO:0000313" key="2">
    <source>
        <dbReference type="EMBL" id="MBE9390662.1"/>
    </source>
</evidence>
<reference evidence="2" key="1">
    <citation type="submission" date="2020-10" db="EMBL/GenBank/DDBJ databases">
        <title>Fervidococcus fontis strain 3639Fd - the first crenarchaeon capable of growth on lipids.</title>
        <authorList>
            <person name="Kochetkova T.V."/>
            <person name="Elcheninov A.G."/>
            <person name="Toschakov S.V."/>
            <person name="Kublanov I.V."/>
        </authorList>
    </citation>
    <scope>NUCLEOTIDE SEQUENCE</scope>
    <source>
        <strain evidence="2">3639Fd</strain>
    </source>
</reference>
<evidence type="ECO:0000313" key="3">
    <source>
        <dbReference type="Proteomes" id="UP000652307"/>
    </source>
</evidence>
<dbReference type="InterPro" id="IPR002831">
    <property type="entry name" value="Tscrpt_reg_TrmB_N"/>
</dbReference>
<feature type="domain" description="Transcription regulator TrmB N-terminal" evidence="1">
    <location>
        <begin position="22"/>
        <end position="88"/>
    </location>
</feature>
<dbReference type="GeneID" id="12450405"/>
<dbReference type="InterPro" id="IPR051797">
    <property type="entry name" value="TrmB-like"/>
</dbReference>
<dbReference type="RefSeq" id="WP_014558434.1">
    <property type="nucleotide sequence ID" value="NZ_JADEZV010000001.1"/>
</dbReference>
<dbReference type="InterPro" id="IPR036390">
    <property type="entry name" value="WH_DNA-bd_sf"/>
</dbReference>
<accession>A0A843AA08</accession>
<sequence length="251" mass="29101">MIENSNLPQFIISEVEPLLKLLKVYGMKKRDIEIYLRLLNSGGLTAKELSVMTGLPQSKVYESLSKLIEKGWVMKSSDRPSIFYPVNIAEVWNETKHEISKKMEEVETKVIPLLERASVGSPPLFRIFLLNEGKIQYYIEKVFSKASKEVLIAISHKEIINDEFFEKISSLKDKGAKIWMIITKGVYEFLKDKNIMVRENYKIADEMFGSGIISDEIILIFKNGNQLNALWSDHNYFVELGKIYFEHLWSH</sequence>
<dbReference type="PANTHER" id="PTHR34293:SF1">
    <property type="entry name" value="HTH-TYPE TRANSCRIPTIONAL REGULATOR TRMBL2"/>
    <property type="match status" value="1"/>
</dbReference>
<dbReference type="InterPro" id="IPR036388">
    <property type="entry name" value="WH-like_DNA-bd_sf"/>
</dbReference>
<dbReference type="AlphaFoldDB" id="A0A843AA08"/>
<proteinExistence type="predicted"/>
<dbReference type="EMBL" id="JADEZV010000001">
    <property type="protein sequence ID" value="MBE9390662.1"/>
    <property type="molecule type" value="Genomic_DNA"/>
</dbReference>
<name>A0A843AA08_9CREN</name>
<dbReference type="Gene3D" id="1.10.10.10">
    <property type="entry name" value="Winged helix-like DNA-binding domain superfamily/Winged helix DNA-binding domain"/>
    <property type="match status" value="1"/>
</dbReference>
<gene>
    <name evidence="2" type="ORF">IOK49_00985</name>
</gene>
<dbReference type="CDD" id="cd00090">
    <property type="entry name" value="HTH_ARSR"/>
    <property type="match status" value="1"/>
</dbReference>
<dbReference type="PANTHER" id="PTHR34293">
    <property type="entry name" value="HTH-TYPE TRANSCRIPTIONAL REGULATOR TRMBL2"/>
    <property type="match status" value="1"/>
</dbReference>
<dbReference type="Pfam" id="PF01978">
    <property type="entry name" value="TrmB"/>
    <property type="match status" value="1"/>
</dbReference>
<dbReference type="Proteomes" id="UP000652307">
    <property type="component" value="Unassembled WGS sequence"/>
</dbReference>
<evidence type="ECO:0000259" key="1">
    <source>
        <dbReference type="Pfam" id="PF01978"/>
    </source>
</evidence>
<organism evidence="2 3">
    <name type="scientific">Fervidicoccus fontis</name>
    <dbReference type="NCBI Taxonomy" id="683846"/>
    <lineage>
        <taxon>Archaea</taxon>
        <taxon>Thermoproteota</taxon>
        <taxon>Thermoprotei</taxon>
        <taxon>Fervidicoccales</taxon>
        <taxon>Fervidicoccaceae</taxon>
        <taxon>Fervidicoccus</taxon>
    </lineage>
</organism>
<dbReference type="InterPro" id="IPR011991">
    <property type="entry name" value="ArsR-like_HTH"/>
</dbReference>
<dbReference type="OMA" id="TYFNYLW"/>
<dbReference type="SUPFAM" id="SSF46785">
    <property type="entry name" value="Winged helix' DNA-binding domain"/>
    <property type="match status" value="1"/>
</dbReference>
<comment type="caution">
    <text evidence="2">The sequence shown here is derived from an EMBL/GenBank/DDBJ whole genome shotgun (WGS) entry which is preliminary data.</text>
</comment>
<protein>
    <submittedName>
        <fullName evidence="2">TrmB family transcriptional regulator</fullName>
    </submittedName>
</protein>